<comment type="caution">
    <text evidence="1">The sequence shown here is derived from an EMBL/GenBank/DDBJ whole genome shotgun (WGS) entry which is preliminary data.</text>
</comment>
<evidence type="ECO:0000313" key="2">
    <source>
        <dbReference type="Proteomes" id="UP000789920"/>
    </source>
</evidence>
<protein>
    <submittedName>
        <fullName evidence="1">5167_t:CDS:1</fullName>
    </submittedName>
</protein>
<evidence type="ECO:0000313" key="1">
    <source>
        <dbReference type="EMBL" id="CAG8568143.1"/>
    </source>
</evidence>
<organism evidence="1 2">
    <name type="scientific">Racocetra persica</name>
    <dbReference type="NCBI Taxonomy" id="160502"/>
    <lineage>
        <taxon>Eukaryota</taxon>
        <taxon>Fungi</taxon>
        <taxon>Fungi incertae sedis</taxon>
        <taxon>Mucoromycota</taxon>
        <taxon>Glomeromycotina</taxon>
        <taxon>Glomeromycetes</taxon>
        <taxon>Diversisporales</taxon>
        <taxon>Gigasporaceae</taxon>
        <taxon>Racocetra</taxon>
    </lineage>
</organism>
<dbReference type="EMBL" id="CAJVQC010006553">
    <property type="protein sequence ID" value="CAG8568143.1"/>
    <property type="molecule type" value="Genomic_DNA"/>
</dbReference>
<reference evidence="1" key="1">
    <citation type="submission" date="2021-06" db="EMBL/GenBank/DDBJ databases">
        <authorList>
            <person name="Kallberg Y."/>
            <person name="Tangrot J."/>
            <person name="Rosling A."/>
        </authorList>
    </citation>
    <scope>NUCLEOTIDE SEQUENCE</scope>
    <source>
        <strain evidence="1">MA461A</strain>
    </source>
</reference>
<gene>
    <name evidence="1" type="ORF">RPERSI_LOCUS4641</name>
</gene>
<accession>A0ACA9M5A0</accession>
<name>A0ACA9M5A0_9GLOM</name>
<sequence>IMFRFGEKFDNFIHSKESDTLIPFDEIKFRGEICHGTFSIIERAEYKGVKLKMSIDIAKGLLECHDHKIIHLKINSENILVDKNLELKIAGFGFITTRKFDNIETLRWAAPEYISGNQEMNKEMLKLSNIYSCGLVMWEIAVNGRKPYDGMNDDEIKGAKASGNVNNLIKELELEDVPGKLKCLIKKCCDLDPSKRAALEDVVVELKQLRHEKLQKDIKNDSENRHYFISRRKVQRPSEELSLIEPHHYVKLGKVISPPKLSSNEIRGNVAAVLPYIRQKVKMWGVDIVKAENFYNILINYDEEVGEFSDDESRLSRFDCIATLFALSECAVVQDIFQTMSQFPIAFPLLIPELDKMKKYKVMLPLFTGQVIKWETSNGTIVENHLFKDSFKMIVAVRIGTNPKGKSTIINQLMNSKYMFTSCSEPRAEYGIPYMISGSIEFVWLTEETCGDALWNMVFKNYYGKGEKDIILLANLHGDALDYPDQIEFLNQFPSCFMVYLMPGYNQIQKDKIKILISPKKAIYNYVDSSDANIKKYTINTNSLEKYETIKKVCKIFKEALTLNFELSTNTINANGLKIGKTLQLSGNTEFLESLNYIVGFVENKTCRYIKLNVMQLQKKQFNDISKCIQFWHQTTELQKLIRNFISILELPINIRKQALTRLEREISRISMKGSSKSRNDAISKRKELNSASIINTDQEKDKEIRKEIAKLWEEVDNKNLGIEHFFRELGHIYKIFIPVIDNGSKIISVNGLTKENILKLPEYCADLLISGNTIELLDGDSTTISEAWFLAICNCINEKHPKLKVFVISILGLQSSGKSTLLNALFACKFAVSVARCTKGFFMQLLLLEKELSDQLGVDAFILIDTEGLESTRESTEILQIAQTAIVTMARIKKVGMSPDILIVQHVTKKNAINLSVLEQKFCEAFQKSLEIAKEKDSEMGAHNFEWLSSLNARIKNKELLKLFAPFKNGATAYSPPSNQYHEDIVDLYNSIINDFKNSQ</sequence>
<keyword evidence="2" id="KW-1185">Reference proteome</keyword>
<proteinExistence type="predicted"/>
<dbReference type="Proteomes" id="UP000789920">
    <property type="component" value="Unassembled WGS sequence"/>
</dbReference>
<feature type="non-terminal residue" evidence="1">
    <location>
        <position position="1001"/>
    </location>
</feature>
<feature type="non-terminal residue" evidence="1">
    <location>
        <position position="1"/>
    </location>
</feature>